<dbReference type="AlphaFoldDB" id="A0A4Y7SEK9"/>
<sequence>MGLLSIPNAARGLVGQLWPCTDLGRIHTHTHLSEYGQFCEGMVGRGSRHPLRILRINTGITVEESKHIVELPVPRKVQIATFLDRLFPRLKEVSGSARDVWDEIAAWVKSYQEQREHFVQMVEVMISDSRRRQRRVTTVTSIRRLIADTWEPNRRTPSHAETAAGHASGGSMDRGRGHRSRLGFRRGIILSRNLVSAGSMRDDRRVAGPQDEDEGGGEQGDKDD</sequence>
<evidence type="ECO:0000256" key="1">
    <source>
        <dbReference type="SAM" id="MobiDB-lite"/>
    </source>
</evidence>
<dbReference type="EMBL" id="QPFP01000164">
    <property type="protein sequence ID" value="TEB19888.1"/>
    <property type="molecule type" value="Genomic_DNA"/>
</dbReference>
<accession>A0A4Y7SEK9</accession>
<evidence type="ECO:0000313" key="3">
    <source>
        <dbReference type="Proteomes" id="UP000298030"/>
    </source>
</evidence>
<evidence type="ECO:0000313" key="2">
    <source>
        <dbReference type="EMBL" id="TEB19888.1"/>
    </source>
</evidence>
<keyword evidence="3" id="KW-1185">Reference proteome</keyword>
<organism evidence="2 3">
    <name type="scientific">Coprinellus micaceus</name>
    <name type="common">Glistening ink-cap mushroom</name>
    <name type="synonym">Coprinus micaceus</name>
    <dbReference type="NCBI Taxonomy" id="71717"/>
    <lineage>
        <taxon>Eukaryota</taxon>
        <taxon>Fungi</taxon>
        <taxon>Dikarya</taxon>
        <taxon>Basidiomycota</taxon>
        <taxon>Agaricomycotina</taxon>
        <taxon>Agaricomycetes</taxon>
        <taxon>Agaricomycetidae</taxon>
        <taxon>Agaricales</taxon>
        <taxon>Agaricineae</taxon>
        <taxon>Psathyrellaceae</taxon>
        <taxon>Coprinellus</taxon>
    </lineage>
</organism>
<dbReference type="Proteomes" id="UP000298030">
    <property type="component" value="Unassembled WGS sequence"/>
</dbReference>
<reference evidence="2 3" key="1">
    <citation type="journal article" date="2019" name="Nat. Ecol. Evol.">
        <title>Megaphylogeny resolves global patterns of mushroom evolution.</title>
        <authorList>
            <person name="Varga T."/>
            <person name="Krizsan K."/>
            <person name="Foldi C."/>
            <person name="Dima B."/>
            <person name="Sanchez-Garcia M."/>
            <person name="Sanchez-Ramirez S."/>
            <person name="Szollosi G.J."/>
            <person name="Szarkandi J.G."/>
            <person name="Papp V."/>
            <person name="Albert L."/>
            <person name="Andreopoulos W."/>
            <person name="Angelini C."/>
            <person name="Antonin V."/>
            <person name="Barry K.W."/>
            <person name="Bougher N.L."/>
            <person name="Buchanan P."/>
            <person name="Buyck B."/>
            <person name="Bense V."/>
            <person name="Catcheside P."/>
            <person name="Chovatia M."/>
            <person name="Cooper J."/>
            <person name="Damon W."/>
            <person name="Desjardin D."/>
            <person name="Finy P."/>
            <person name="Geml J."/>
            <person name="Haridas S."/>
            <person name="Hughes K."/>
            <person name="Justo A."/>
            <person name="Karasinski D."/>
            <person name="Kautmanova I."/>
            <person name="Kiss B."/>
            <person name="Kocsube S."/>
            <person name="Kotiranta H."/>
            <person name="LaButti K.M."/>
            <person name="Lechner B.E."/>
            <person name="Liimatainen K."/>
            <person name="Lipzen A."/>
            <person name="Lukacs Z."/>
            <person name="Mihaltcheva S."/>
            <person name="Morgado L.N."/>
            <person name="Niskanen T."/>
            <person name="Noordeloos M.E."/>
            <person name="Ohm R.A."/>
            <person name="Ortiz-Santana B."/>
            <person name="Ovrebo C."/>
            <person name="Racz N."/>
            <person name="Riley R."/>
            <person name="Savchenko A."/>
            <person name="Shiryaev A."/>
            <person name="Soop K."/>
            <person name="Spirin V."/>
            <person name="Szebenyi C."/>
            <person name="Tomsovsky M."/>
            <person name="Tulloss R.E."/>
            <person name="Uehling J."/>
            <person name="Grigoriev I.V."/>
            <person name="Vagvolgyi C."/>
            <person name="Papp T."/>
            <person name="Martin F.M."/>
            <person name="Miettinen O."/>
            <person name="Hibbett D.S."/>
            <person name="Nagy L.G."/>
        </authorList>
    </citation>
    <scope>NUCLEOTIDE SEQUENCE [LARGE SCALE GENOMIC DNA]</scope>
    <source>
        <strain evidence="2 3">FP101781</strain>
    </source>
</reference>
<feature type="region of interest" description="Disordered" evidence="1">
    <location>
        <begin position="150"/>
        <end position="178"/>
    </location>
</feature>
<gene>
    <name evidence="2" type="ORF">FA13DRAFT_1780289</name>
</gene>
<feature type="compositionally biased region" description="Acidic residues" evidence="1">
    <location>
        <begin position="210"/>
        <end position="224"/>
    </location>
</feature>
<protein>
    <submittedName>
        <fullName evidence="2">Uncharacterized protein</fullName>
    </submittedName>
</protein>
<name>A0A4Y7SEK9_COPMI</name>
<proteinExistence type="predicted"/>
<comment type="caution">
    <text evidence="2">The sequence shown here is derived from an EMBL/GenBank/DDBJ whole genome shotgun (WGS) entry which is preliminary data.</text>
</comment>
<feature type="region of interest" description="Disordered" evidence="1">
    <location>
        <begin position="197"/>
        <end position="224"/>
    </location>
</feature>
<dbReference type="OrthoDB" id="3054875at2759"/>